<evidence type="ECO:0000256" key="3">
    <source>
        <dbReference type="SAM" id="MobiDB-lite"/>
    </source>
</evidence>
<proteinExistence type="inferred from homology"/>
<dbReference type="NCBIfam" id="NF010215">
    <property type="entry name" value="PRK13678.1-2"/>
    <property type="match status" value="1"/>
</dbReference>
<feature type="region of interest" description="Disordered" evidence="3">
    <location>
        <begin position="1"/>
        <end position="23"/>
    </location>
</feature>
<keyword evidence="5" id="KW-1185">Reference proteome</keyword>
<dbReference type="AlphaFoldDB" id="A0A1L8QVL7"/>
<comment type="similarity">
    <text evidence="1 2">Belongs to the UPF0473 family.</text>
</comment>
<dbReference type="NCBIfam" id="NF010217">
    <property type="entry name" value="PRK13678.1-4"/>
    <property type="match status" value="1"/>
</dbReference>
<comment type="caution">
    <text evidence="4">The sequence shown here is derived from an EMBL/GenBank/DDBJ whole genome shotgun (WGS) entry which is preliminary data.</text>
</comment>
<evidence type="ECO:0000313" key="5">
    <source>
        <dbReference type="Proteomes" id="UP000182149"/>
    </source>
</evidence>
<accession>A0A1L8QVL7</accession>
<protein>
    <recommendedName>
        <fullName evidence="2">UPF0473 protein RU93_GL001531</fullName>
    </recommendedName>
</protein>
<dbReference type="HAMAP" id="MF_01448">
    <property type="entry name" value="UPF0473"/>
    <property type="match status" value="1"/>
</dbReference>
<organism evidence="4 5">
    <name type="scientific">Enterococcus aquimarinus</name>
    <dbReference type="NCBI Taxonomy" id="328396"/>
    <lineage>
        <taxon>Bacteria</taxon>
        <taxon>Bacillati</taxon>
        <taxon>Bacillota</taxon>
        <taxon>Bacilli</taxon>
        <taxon>Lactobacillales</taxon>
        <taxon>Enterococcaceae</taxon>
        <taxon>Enterococcus</taxon>
    </lineage>
</organism>
<sequence length="109" mass="12812">MLNKRKEDKEMTEHTHDHEGHEHITLVDEDGNETLYEILLTVDGQEEFGRNYVLLYPAGIPEDEEVELQAYAFVENEDGTEGSLEQIETDKEWDMIEEVFNTFMTEEEE</sequence>
<dbReference type="Pfam" id="PF06949">
    <property type="entry name" value="DUF1292"/>
    <property type="match status" value="1"/>
</dbReference>
<evidence type="ECO:0000256" key="2">
    <source>
        <dbReference type="HAMAP-Rule" id="MF_01448"/>
    </source>
</evidence>
<name>A0A1L8QVL7_9ENTE</name>
<gene>
    <name evidence="4" type="ORF">RU93_GL001531</name>
</gene>
<reference evidence="4 5" key="1">
    <citation type="submission" date="2014-12" db="EMBL/GenBank/DDBJ databases">
        <title>Draft genome sequences of 29 type strains of Enterococci.</title>
        <authorList>
            <person name="Zhong Z."/>
            <person name="Sun Z."/>
            <person name="Liu W."/>
            <person name="Zhang W."/>
            <person name="Zhang H."/>
        </authorList>
    </citation>
    <scope>NUCLEOTIDE SEQUENCE [LARGE SCALE GENOMIC DNA]</scope>
    <source>
        <strain evidence="4 5">DSM 17690</strain>
    </source>
</reference>
<dbReference type="EMBL" id="JXKD01000003">
    <property type="protein sequence ID" value="OJG11536.1"/>
    <property type="molecule type" value="Genomic_DNA"/>
</dbReference>
<dbReference type="STRING" id="328396.RU93_GL001531"/>
<dbReference type="Proteomes" id="UP000182149">
    <property type="component" value="Unassembled WGS sequence"/>
</dbReference>
<dbReference type="PANTHER" id="PTHR40066:SF1">
    <property type="entry name" value="UPF0473 PROTEIN CBO2561_CLC_2432"/>
    <property type="match status" value="1"/>
</dbReference>
<evidence type="ECO:0000256" key="1">
    <source>
        <dbReference type="ARBA" id="ARBA00008439"/>
    </source>
</evidence>
<dbReference type="InterPro" id="IPR009711">
    <property type="entry name" value="UPF0473"/>
</dbReference>
<evidence type="ECO:0000313" key="4">
    <source>
        <dbReference type="EMBL" id="OJG11536.1"/>
    </source>
</evidence>
<dbReference type="PANTHER" id="PTHR40066">
    <property type="entry name" value="UPF0473 PROTEIN CBO2561/CLC_2432"/>
    <property type="match status" value="1"/>
</dbReference>